<dbReference type="Gene3D" id="3.40.462.20">
    <property type="match status" value="1"/>
</dbReference>
<dbReference type="Gene3D" id="3.30.465.10">
    <property type="match status" value="1"/>
</dbReference>
<dbReference type="PANTHER" id="PTHR32448">
    <property type="entry name" value="OS08G0158400 PROTEIN"/>
    <property type="match status" value="1"/>
</dbReference>
<proteinExistence type="predicted"/>
<dbReference type="STRING" id="35608.A0A2U1PN92"/>
<dbReference type="OrthoDB" id="407275at2759"/>
<evidence type="ECO:0000313" key="1">
    <source>
        <dbReference type="EMBL" id="PWA87200.1"/>
    </source>
</evidence>
<dbReference type="GO" id="GO:0050660">
    <property type="term" value="F:flavin adenine dinucleotide binding"/>
    <property type="evidence" value="ECO:0007669"/>
    <property type="project" value="InterPro"/>
</dbReference>
<dbReference type="Proteomes" id="UP000245207">
    <property type="component" value="Unassembled WGS sequence"/>
</dbReference>
<comment type="caution">
    <text evidence="1">The sequence shown here is derived from an EMBL/GenBank/DDBJ whole genome shotgun (WGS) entry which is preliminary data.</text>
</comment>
<evidence type="ECO:0000313" key="2">
    <source>
        <dbReference type="Proteomes" id="UP000245207"/>
    </source>
</evidence>
<gene>
    <name evidence="1" type="ORF">CTI12_AA064270</name>
</gene>
<protein>
    <submittedName>
        <fullName evidence="1">Berberine/berberine-like protein</fullName>
    </submittedName>
</protein>
<keyword evidence="2" id="KW-1185">Reference proteome</keyword>
<organism evidence="1 2">
    <name type="scientific">Artemisia annua</name>
    <name type="common">Sweet wormwood</name>
    <dbReference type="NCBI Taxonomy" id="35608"/>
    <lineage>
        <taxon>Eukaryota</taxon>
        <taxon>Viridiplantae</taxon>
        <taxon>Streptophyta</taxon>
        <taxon>Embryophyta</taxon>
        <taxon>Tracheophyta</taxon>
        <taxon>Spermatophyta</taxon>
        <taxon>Magnoliopsida</taxon>
        <taxon>eudicotyledons</taxon>
        <taxon>Gunneridae</taxon>
        <taxon>Pentapetalae</taxon>
        <taxon>asterids</taxon>
        <taxon>campanulids</taxon>
        <taxon>Asterales</taxon>
        <taxon>Asteraceae</taxon>
        <taxon>Asteroideae</taxon>
        <taxon>Anthemideae</taxon>
        <taxon>Artemisiinae</taxon>
        <taxon>Artemisia</taxon>
    </lineage>
</organism>
<dbReference type="InterPro" id="IPR036318">
    <property type="entry name" value="FAD-bd_PCMH-like_sf"/>
</dbReference>
<dbReference type="SUPFAM" id="SSF56176">
    <property type="entry name" value="FAD-binding/transporter-associated domain-like"/>
    <property type="match status" value="1"/>
</dbReference>
<accession>A0A2U1PN92</accession>
<dbReference type="EMBL" id="PKPP01000938">
    <property type="protein sequence ID" value="PWA87200.1"/>
    <property type="molecule type" value="Genomic_DNA"/>
</dbReference>
<dbReference type="AlphaFoldDB" id="A0A2U1PN92"/>
<dbReference type="InterPro" id="IPR016169">
    <property type="entry name" value="FAD-bd_PCMH_sub2"/>
</dbReference>
<name>A0A2U1PN92_ARTAN</name>
<reference evidence="1 2" key="1">
    <citation type="journal article" date="2018" name="Mol. Plant">
        <title>The genome of Artemisia annua provides insight into the evolution of Asteraceae family and artemisinin biosynthesis.</title>
        <authorList>
            <person name="Shen Q."/>
            <person name="Zhang L."/>
            <person name="Liao Z."/>
            <person name="Wang S."/>
            <person name="Yan T."/>
            <person name="Shi P."/>
            <person name="Liu M."/>
            <person name="Fu X."/>
            <person name="Pan Q."/>
            <person name="Wang Y."/>
            <person name="Lv Z."/>
            <person name="Lu X."/>
            <person name="Zhang F."/>
            <person name="Jiang W."/>
            <person name="Ma Y."/>
            <person name="Chen M."/>
            <person name="Hao X."/>
            <person name="Li L."/>
            <person name="Tang Y."/>
            <person name="Lv G."/>
            <person name="Zhou Y."/>
            <person name="Sun X."/>
            <person name="Brodelius P.E."/>
            <person name="Rose J.K.C."/>
            <person name="Tang K."/>
        </authorList>
    </citation>
    <scope>NUCLEOTIDE SEQUENCE [LARGE SCALE GENOMIC DNA]</scope>
    <source>
        <strain evidence="2">cv. Huhao1</strain>
        <tissue evidence="1">Leaf</tissue>
    </source>
</reference>
<sequence length="266" mass="30136">MEGFLTFSLNLPFIVIDFSKLRVKNIDLDDNFVWVRLVRPLVNFITELLRKANRMDRSSGIFTSLGIGGHITGGAYGSMLRKYGLGVDNALDAQSLMPMVRSWIGNPWERMFLGHQWRWWGQLRMVPNFDEDLFFNVLITPTGLSGTANRTIMTISGALYLGGVDRLLQIMNRGFPEFDLKKPIQNKTLSKPQSQKNEWKGFGKDFKEEFPAIIWTPYGGTMGRIPESSTPFPHRNGVLYMIQDIDLGMNNKNGGNTSFVNASSWG</sequence>